<dbReference type="Gene3D" id="1.10.10.10">
    <property type="entry name" value="Winged helix-like DNA-binding domain superfamily/Winged helix DNA-binding domain"/>
    <property type="match status" value="1"/>
</dbReference>
<dbReference type="EMBL" id="RAPY01000001">
    <property type="protein sequence ID" value="RKE55844.1"/>
    <property type="molecule type" value="Genomic_DNA"/>
</dbReference>
<dbReference type="GO" id="GO:0006352">
    <property type="term" value="P:DNA-templated transcription initiation"/>
    <property type="evidence" value="ECO:0007669"/>
    <property type="project" value="InterPro"/>
</dbReference>
<feature type="domain" description="RNA polymerase sigma factor 70 region 4 type 2" evidence="6">
    <location>
        <begin position="121"/>
        <end position="169"/>
    </location>
</feature>
<dbReference type="NCBIfam" id="TIGR02937">
    <property type="entry name" value="sigma70-ECF"/>
    <property type="match status" value="1"/>
</dbReference>
<dbReference type="InterPro" id="IPR014284">
    <property type="entry name" value="RNA_pol_sigma-70_dom"/>
</dbReference>
<evidence type="ECO:0000313" key="8">
    <source>
        <dbReference type="Proteomes" id="UP000286246"/>
    </source>
</evidence>
<dbReference type="Proteomes" id="UP000286246">
    <property type="component" value="Unassembled WGS sequence"/>
</dbReference>
<evidence type="ECO:0000259" key="6">
    <source>
        <dbReference type="Pfam" id="PF08281"/>
    </source>
</evidence>
<dbReference type="PANTHER" id="PTHR43133:SF46">
    <property type="entry name" value="RNA POLYMERASE SIGMA-70 FACTOR ECF SUBFAMILY"/>
    <property type="match status" value="1"/>
</dbReference>
<dbReference type="InterPro" id="IPR007627">
    <property type="entry name" value="RNA_pol_sigma70_r2"/>
</dbReference>
<dbReference type="InterPro" id="IPR014327">
    <property type="entry name" value="RNA_pol_sigma70_bacteroid"/>
</dbReference>
<evidence type="ECO:0000256" key="3">
    <source>
        <dbReference type="ARBA" id="ARBA00023082"/>
    </source>
</evidence>
<name>A0A420BGI9_SPHD1</name>
<keyword evidence="3" id="KW-0731">Sigma factor</keyword>
<dbReference type="InterPro" id="IPR039425">
    <property type="entry name" value="RNA_pol_sigma-70-like"/>
</dbReference>
<protein>
    <submittedName>
        <fullName evidence="7">RNA polymerase sigma-70 factor (ECF subfamily)</fullName>
    </submittedName>
</protein>
<dbReference type="AlphaFoldDB" id="A0A420BGI9"/>
<sequence>MEKESNIIANFSLGKENALTSLFHQYSSPLFFFAMQYLKDEDIAKEIVSDTFVKSWSNRTQFTSMASLKSYLYVVTKNACLNQLRSISRLPKIYDVADVESELLGDQDALTKIIRTELISQLYEQIELLPPLQRQIFKMSFFEDLSTEEIAAKMTIATSSVYMNKSRAINTLRKKMNVDDRIFTLLLLLLVR</sequence>
<dbReference type="NCBIfam" id="TIGR02985">
    <property type="entry name" value="Sig70_bacteroi1"/>
    <property type="match status" value="1"/>
</dbReference>
<dbReference type="GO" id="GO:0003677">
    <property type="term" value="F:DNA binding"/>
    <property type="evidence" value="ECO:0007669"/>
    <property type="project" value="InterPro"/>
</dbReference>
<keyword evidence="4" id="KW-0804">Transcription</keyword>
<dbReference type="InterPro" id="IPR013325">
    <property type="entry name" value="RNA_pol_sigma_r2"/>
</dbReference>
<evidence type="ECO:0000256" key="2">
    <source>
        <dbReference type="ARBA" id="ARBA00023015"/>
    </source>
</evidence>
<dbReference type="Pfam" id="PF04542">
    <property type="entry name" value="Sigma70_r2"/>
    <property type="match status" value="1"/>
</dbReference>
<proteinExistence type="inferred from homology"/>
<dbReference type="SUPFAM" id="SSF88659">
    <property type="entry name" value="Sigma3 and sigma4 domains of RNA polymerase sigma factors"/>
    <property type="match status" value="1"/>
</dbReference>
<gene>
    <name evidence="7" type="ORF">DFQ12_0683</name>
</gene>
<dbReference type="PANTHER" id="PTHR43133">
    <property type="entry name" value="RNA POLYMERASE ECF-TYPE SIGMA FACTO"/>
    <property type="match status" value="1"/>
</dbReference>
<reference evidence="7 8" key="1">
    <citation type="submission" date="2018-09" db="EMBL/GenBank/DDBJ databases">
        <title>Genomic Encyclopedia of Type Strains, Phase III (KMG-III): the genomes of soil and plant-associated and newly described type strains.</title>
        <authorList>
            <person name="Whitman W."/>
        </authorList>
    </citation>
    <scope>NUCLEOTIDE SEQUENCE [LARGE SCALE GENOMIC DNA]</scope>
    <source>
        <strain evidence="7 8">CECT 7938</strain>
    </source>
</reference>
<evidence type="ECO:0000259" key="5">
    <source>
        <dbReference type="Pfam" id="PF04542"/>
    </source>
</evidence>
<feature type="domain" description="RNA polymerase sigma-70 region 2" evidence="5">
    <location>
        <begin position="22"/>
        <end position="89"/>
    </location>
</feature>
<keyword evidence="8" id="KW-1185">Reference proteome</keyword>
<dbReference type="InterPro" id="IPR013249">
    <property type="entry name" value="RNA_pol_sigma70_r4_t2"/>
</dbReference>
<dbReference type="InterPro" id="IPR036388">
    <property type="entry name" value="WH-like_DNA-bd_sf"/>
</dbReference>
<dbReference type="OrthoDB" id="656273at2"/>
<dbReference type="SUPFAM" id="SSF88946">
    <property type="entry name" value="Sigma2 domain of RNA polymerase sigma factors"/>
    <property type="match status" value="1"/>
</dbReference>
<comment type="caution">
    <text evidence="7">The sequence shown here is derived from an EMBL/GenBank/DDBJ whole genome shotgun (WGS) entry which is preliminary data.</text>
</comment>
<keyword evidence="2" id="KW-0805">Transcription regulation</keyword>
<evidence type="ECO:0000256" key="1">
    <source>
        <dbReference type="ARBA" id="ARBA00010641"/>
    </source>
</evidence>
<accession>A0A420BGI9</accession>
<dbReference type="Gene3D" id="1.10.1740.10">
    <property type="match status" value="1"/>
</dbReference>
<dbReference type="GO" id="GO:0016987">
    <property type="term" value="F:sigma factor activity"/>
    <property type="evidence" value="ECO:0007669"/>
    <property type="project" value="UniProtKB-KW"/>
</dbReference>
<evidence type="ECO:0000256" key="4">
    <source>
        <dbReference type="ARBA" id="ARBA00023163"/>
    </source>
</evidence>
<dbReference type="Pfam" id="PF08281">
    <property type="entry name" value="Sigma70_r4_2"/>
    <property type="match status" value="1"/>
</dbReference>
<organism evidence="7 8">
    <name type="scientific">Sphingobacterium detergens</name>
    <dbReference type="NCBI Taxonomy" id="1145106"/>
    <lineage>
        <taxon>Bacteria</taxon>
        <taxon>Pseudomonadati</taxon>
        <taxon>Bacteroidota</taxon>
        <taxon>Sphingobacteriia</taxon>
        <taxon>Sphingobacteriales</taxon>
        <taxon>Sphingobacteriaceae</taxon>
        <taxon>Sphingobacterium</taxon>
    </lineage>
</organism>
<comment type="similarity">
    <text evidence="1">Belongs to the sigma-70 factor family. ECF subfamily.</text>
</comment>
<evidence type="ECO:0000313" key="7">
    <source>
        <dbReference type="EMBL" id="RKE55844.1"/>
    </source>
</evidence>
<dbReference type="InterPro" id="IPR013324">
    <property type="entry name" value="RNA_pol_sigma_r3/r4-like"/>
</dbReference>
<dbReference type="RefSeq" id="WP_120257584.1">
    <property type="nucleotide sequence ID" value="NZ_RAPY01000001.1"/>
</dbReference>